<organism evidence="2 3">
    <name type="scientific">Iphiclides podalirius</name>
    <name type="common">scarce swallowtail</name>
    <dbReference type="NCBI Taxonomy" id="110791"/>
    <lineage>
        <taxon>Eukaryota</taxon>
        <taxon>Metazoa</taxon>
        <taxon>Ecdysozoa</taxon>
        <taxon>Arthropoda</taxon>
        <taxon>Hexapoda</taxon>
        <taxon>Insecta</taxon>
        <taxon>Pterygota</taxon>
        <taxon>Neoptera</taxon>
        <taxon>Endopterygota</taxon>
        <taxon>Lepidoptera</taxon>
        <taxon>Glossata</taxon>
        <taxon>Ditrysia</taxon>
        <taxon>Papilionoidea</taxon>
        <taxon>Papilionidae</taxon>
        <taxon>Papilioninae</taxon>
        <taxon>Iphiclides</taxon>
    </lineage>
</organism>
<evidence type="ECO:0000256" key="1">
    <source>
        <dbReference type="SAM" id="MobiDB-lite"/>
    </source>
</evidence>
<proteinExistence type="predicted"/>
<feature type="non-terminal residue" evidence="2">
    <location>
        <position position="124"/>
    </location>
</feature>
<evidence type="ECO:0000313" key="3">
    <source>
        <dbReference type="Proteomes" id="UP000837857"/>
    </source>
</evidence>
<reference evidence="2" key="1">
    <citation type="submission" date="2022-03" db="EMBL/GenBank/DDBJ databases">
        <authorList>
            <person name="Martin H S."/>
        </authorList>
    </citation>
    <scope>NUCLEOTIDE SEQUENCE</scope>
</reference>
<accession>A0ABN8IMI4</accession>
<feature type="region of interest" description="Disordered" evidence="1">
    <location>
        <begin position="1"/>
        <end position="20"/>
    </location>
</feature>
<gene>
    <name evidence="2" type="ORF">IPOD504_LOCUS11731</name>
</gene>
<sequence>MVEAQKSAMPSSQESKVIKNAESVKDRYKNCALLYLIQHIDIHGTLSSSYNENRRRCADNSSALAVTSVTSSSPKFLDDAGTKESAKSAKWDKFTVSTKVSSLYPGHDILSKKRKQAAATRAAV</sequence>
<keyword evidence="3" id="KW-1185">Reference proteome</keyword>
<dbReference type="EMBL" id="OW152841">
    <property type="protein sequence ID" value="CAH2062164.1"/>
    <property type="molecule type" value="Genomic_DNA"/>
</dbReference>
<dbReference type="Proteomes" id="UP000837857">
    <property type="component" value="Chromosome 29"/>
</dbReference>
<protein>
    <submittedName>
        <fullName evidence="2">Uncharacterized protein</fullName>
    </submittedName>
</protein>
<evidence type="ECO:0000313" key="2">
    <source>
        <dbReference type="EMBL" id="CAH2062164.1"/>
    </source>
</evidence>
<name>A0ABN8IMI4_9NEOP</name>